<name>A0A0T7GXQ3_NEOGA</name>
<sequence length="77" mass="9018">MILGDLSTAHKDRMLAPLLSETLRRAVNLQRTIRFRWFYGKPCSFHHEPIELCVNSWISLHRFGASSPEETLKFTFI</sequence>
<dbReference type="AlphaFoldDB" id="A0A0T7GXQ3"/>
<proteinExistence type="predicted"/>
<reference evidence="1 2" key="1">
    <citation type="submission" date="2014-08" db="EMBL/GenBank/DDBJ databases">
        <authorList>
            <person name="Chen Y.-H."/>
        </authorList>
    </citation>
    <scope>NUCLEOTIDE SEQUENCE [LARGE SCALE GENOMIC DNA]</scope>
</reference>
<accession>A0A0T7GXQ3</accession>
<evidence type="ECO:0000313" key="1">
    <source>
        <dbReference type="EMBL" id="CDZ52072.1"/>
    </source>
</evidence>
<evidence type="ECO:0000313" key="2">
    <source>
        <dbReference type="Proteomes" id="UP000039660"/>
    </source>
</evidence>
<dbReference type="Proteomes" id="UP000039660">
    <property type="component" value="Unassembled WGS sequence"/>
</dbReference>
<dbReference type="EMBL" id="CCRK01000011">
    <property type="protein sequence ID" value="CDZ52072.1"/>
    <property type="molecule type" value="Genomic_DNA"/>
</dbReference>
<feature type="non-terminal residue" evidence="1">
    <location>
        <position position="77"/>
    </location>
</feature>
<protein>
    <submittedName>
        <fullName evidence="1">Uncharacterized protein</fullName>
    </submittedName>
</protein>
<gene>
    <name evidence="1" type="ORF">NGAL_HAMBI1189_42990</name>
</gene>
<organism evidence="1 2">
    <name type="scientific">Neorhizobium galegae bv. officinalis</name>
    <dbReference type="NCBI Taxonomy" id="323656"/>
    <lineage>
        <taxon>Bacteria</taxon>
        <taxon>Pseudomonadati</taxon>
        <taxon>Pseudomonadota</taxon>
        <taxon>Alphaproteobacteria</taxon>
        <taxon>Hyphomicrobiales</taxon>
        <taxon>Rhizobiaceae</taxon>
        <taxon>Rhizobium/Agrobacterium group</taxon>
        <taxon>Neorhizobium</taxon>
    </lineage>
</organism>